<accession>A0A1I4IRF9</accession>
<comment type="similarity">
    <text evidence="2">Belongs to the bacterial solute-binding protein 2 family.</text>
</comment>
<dbReference type="AlphaFoldDB" id="A0A1I4IRF9"/>
<gene>
    <name evidence="6" type="ORF">SAMN04490355_100955</name>
</gene>
<dbReference type="GO" id="GO:0030313">
    <property type="term" value="C:cell envelope"/>
    <property type="evidence" value="ECO:0007669"/>
    <property type="project" value="UniProtKB-SubCell"/>
</dbReference>
<dbReference type="EMBL" id="FOTS01000009">
    <property type="protein sequence ID" value="SFL56875.1"/>
    <property type="molecule type" value="Genomic_DNA"/>
</dbReference>
<evidence type="ECO:0000256" key="4">
    <source>
        <dbReference type="SAM" id="SignalP"/>
    </source>
</evidence>
<dbReference type="Proteomes" id="UP000199520">
    <property type="component" value="Unassembled WGS sequence"/>
</dbReference>
<protein>
    <submittedName>
        <fullName evidence="6">Simple sugar transport system substrate-binding protein</fullName>
    </submittedName>
</protein>
<keyword evidence="3 4" id="KW-0732">Signal</keyword>
<keyword evidence="6" id="KW-0762">Sugar transport</keyword>
<proteinExistence type="inferred from homology"/>
<evidence type="ECO:0000256" key="1">
    <source>
        <dbReference type="ARBA" id="ARBA00004196"/>
    </source>
</evidence>
<evidence type="ECO:0000256" key="3">
    <source>
        <dbReference type="ARBA" id="ARBA00022729"/>
    </source>
</evidence>
<dbReference type="RefSeq" id="WP_090934125.1">
    <property type="nucleotide sequence ID" value="NZ_FOTS01000009.1"/>
</dbReference>
<dbReference type="InterPro" id="IPR025997">
    <property type="entry name" value="SBP_2_dom"/>
</dbReference>
<organism evidence="6 7">
    <name type="scientific">Pelosinus propionicus DSM 13327</name>
    <dbReference type="NCBI Taxonomy" id="1123291"/>
    <lineage>
        <taxon>Bacteria</taxon>
        <taxon>Bacillati</taxon>
        <taxon>Bacillota</taxon>
        <taxon>Negativicutes</taxon>
        <taxon>Selenomonadales</taxon>
        <taxon>Sporomusaceae</taxon>
        <taxon>Pelosinus</taxon>
    </lineage>
</organism>
<comment type="subcellular location">
    <subcellularLocation>
        <location evidence="1">Cell envelope</location>
    </subcellularLocation>
</comment>
<keyword evidence="6" id="KW-0813">Transport</keyword>
<dbReference type="GO" id="GO:0030246">
    <property type="term" value="F:carbohydrate binding"/>
    <property type="evidence" value="ECO:0007669"/>
    <property type="project" value="UniProtKB-ARBA"/>
</dbReference>
<dbReference type="InterPro" id="IPR028082">
    <property type="entry name" value="Peripla_BP_I"/>
</dbReference>
<dbReference type="OrthoDB" id="9814427at2"/>
<dbReference type="STRING" id="1123291.SAMN04490355_100955"/>
<dbReference type="CDD" id="cd06309">
    <property type="entry name" value="PBP1_galactofuranose_YtfQ-like"/>
    <property type="match status" value="1"/>
</dbReference>
<reference evidence="7" key="1">
    <citation type="submission" date="2016-10" db="EMBL/GenBank/DDBJ databases">
        <authorList>
            <person name="Varghese N."/>
            <person name="Submissions S."/>
        </authorList>
    </citation>
    <scope>NUCLEOTIDE SEQUENCE [LARGE SCALE GENOMIC DNA]</scope>
    <source>
        <strain evidence="7">DSM 13327</strain>
    </source>
</reference>
<evidence type="ECO:0000313" key="7">
    <source>
        <dbReference type="Proteomes" id="UP000199520"/>
    </source>
</evidence>
<dbReference type="SUPFAM" id="SSF53822">
    <property type="entry name" value="Periplasmic binding protein-like I"/>
    <property type="match status" value="2"/>
</dbReference>
<dbReference type="PANTHER" id="PTHR46847">
    <property type="entry name" value="D-ALLOSE-BINDING PERIPLASMIC PROTEIN-RELATED"/>
    <property type="match status" value="1"/>
</dbReference>
<feature type="chain" id="PRO_5039212972" evidence="4">
    <location>
        <begin position="20"/>
        <end position="618"/>
    </location>
</feature>
<dbReference type="Pfam" id="PF13407">
    <property type="entry name" value="Peripla_BP_4"/>
    <property type="match status" value="2"/>
</dbReference>
<dbReference type="CDD" id="cd06308">
    <property type="entry name" value="PBP1_sensor_kinase-like"/>
    <property type="match status" value="1"/>
</dbReference>
<evidence type="ECO:0000259" key="5">
    <source>
        <dbReference type="Pfam" id="PF13407"/>
    </source>
</evidence>
<feature type="domain" description="Periplasmic binding protein" evidence="5">
    <location>
        <begin position="38"/>
        <end position="272"/>
    </location>
</feature>
<feature type="signal peptide" evidence="4">
    <location>
        <begin position="1"/>
        <end position="19"/>
    </location>
</feature>
<dbReference type="Gene3D" id="3.40.50.2300">
    <property type="match status" value="4"/>
</dbReference>
<sequence length="618" mass="67834">MFRVKQSMIVLLVTMTMMAGCYHPSSQVASSDQVKFVIGVSQANLVEPWRVIMNEEIKEEALKHADVKIVFTDAVQNSDKQIRDVEELLEAGIDLLIISPNDSADLTPIVAKAYKKIPVIVLDRAVEGYAYTLYIGPDNKSLGKEAGKYIADLLHNGGNVVEIQGPAGLPSLKERSAGFREVLGQYNNIKIVATVIADWQRDKAEDEMEKLLQQYPQIDVVFAHSDYMALGAYKAAKKHGANGIQFVGVDGFSGPNGGLQLVEKGILEGTFTCLTGGREAILYAVDILNHEKGIPKKIIPRSNKITRYNVLEYLKAGNEPKKENRSKKIVLGFSQLGAESDWRRANSQSIKNAALEAGIELIFLEADQKQDMQIHAIRSFITQGVDVIAFSPVVEGGWDEVLEEAKMAGIPVLLSDRAIKPDDNSLYATFIGSDFLEEGRRAARWLVEKKIAKKSVNVIELEGTIDSAPAIDRKKGFAEIIANYPQFQVIYSASGDFTEAGGQEIMKAALAIYGNQIHVVYAHNDDMALGAIKAIEEFGLRPGKDILIVSVDATAAAFKAMMAGKLNSTVECNPLLGPQLMQAVKSLMAGRQLPMRIITSEGVFSAETARQDYLHRRY</sequence>
<dbReference type="PROSITE" id="PS51257">
    <property type="entry name" value="PROKAR_LIPOPROTEIN"/>
    <property type="match status" value="1"/>
</dbReference>
<evidence type="ECO:0000256" key="2">
    <source>
        <dbReference type="ARBA" id="ARBA00007639"/>
    </source>
</evidence>
<keyword evidence="7" id="KW-1185">Reference proteome</keyword>
<feature type="domain" description="Periplasmic binding protein" evidence="5">
    <location>
        <begin position="333"/>
        <end position="591"/>
    </location>
</feature>
<dbReference type="PANTHER" id="PTHR46847:SF1">
    <property type="entry name" value="D-ALLOSE-BINDING PERIPLASMIC PROTEIN-RELATED"/>
    <property type="match status" value="1"/>
</dbReference>
<name>A0A1I4IRF9_9FIRM</name>
<evidence type="ECO:0000313" key="6">
    <source>
        <dbReference type="EMBL" id="SFL56875.1"/>
    </source>
</evidence>